<reference evidence="3" key="2">
    <citation type="submission" date="2020-04" db="EMBL/GenBank/DDBJ databases">
        <authorList>
            <consortium name="NCBI Genome Project"/>
        </authorList>
    </citation>
    <scope>NUCLEOTIDE SEQUENCE</scope>
    <source>
        <strain evidence="3">CBS 304.34</strain>
    </source>
</reference>
<name>A0A6A6YUB8_9PEZI</name>
<reference evidence="3" key="3">
    <citation type="submission" date="2025-04" db="UniProtKB">
        <authorList>
            <consortium name="RefSeq"/>
        </authorList>
    </citation>
    <scope>IDENTIFICATION</scope>
    <source>
        <strain evidence="3">CBS 304.34</strain>
    </source>
</reference>
<sequence length="55" mass="5582">MTSYHVGNIEEAGEGLEAAMAKYLKDNRPACCGVSVTGLSGPARIEITGSAARGA</sequence>
<dbReference type="GeneID" id="54460557"/>
<dbReference type="AlphaFoldDB" id="A0A6A6YUB8"/>
<evidence type="ECO:0000313" key="3">
    <source>
        <dbReference type="RefSeq" id="XP_033578588.1"/>
    </source>
</evidence>
<dbReference type="RefSeq" id="XP_033578588.1">
    <property type="nucleotide sequence ID" value="XM_033719664.1"/>
</dbReference>
<keyword evidence="2" id="KW-1185">Reference proteome</keyword>
<dbReference type="EMBL" id="MU003698">
    <property type="protein sequence ID" value="KAF2811624.1"/>
    <property type="molecule type" value="Genomic_DNA"/>
</dbReference>
<dbReference type="SUPFAM" id="SSF55298">
    <property type="entry name" value="YjgF-like"/>
    <property type="match status" value="1"/>
</dbReference>
<proteinExistence type="predicted"/>
<evidence type="ECO:0000313" key="2">
    <source>
        <dbReference type="Proteomes" id="UP000504636"/>
    </source>
</evidence>
<accession>A0A6A6YUB8</accession>
<reference evidence="1 3" key="1">
    <citation type="journal article" date="2020" name="Stud. Mycol.">
        <title>101 Dothideomycetes genomes: a test case for predicting lifestyles and emergence of pathogens.</title>
        <authorList>
            <person name="Haridas S."/>
            <person name="Albert R."/>
            <person name="Binder M."/>
            <person name="Bloem J."/>
            <person name="Labutti K."/>
            <person name="Salamov A."/>
            <person name="Andreopoulos B."/>
            <person name="Baker S."/>
            <person name="Barry K."/>
            <person name="Bills G."/>
            <person name="Bluhm B."/>
            <person name="Cannon C."/>
            <person name="Castanera R."/>
            <person name="Culley D."/>
            <person name="Daum C."/>
            <person name="Ezra D."/>
            <person name="Gonzalez J."/>
            <person name="Henrissat B."/>
            <person name="Kuo A."/>
            <person name="Liang C."/>
            <person name="Lipzen A."/>
            <person name="Lutzoni F."/>
            <person name="Magnuson J."/>
            <person name="Mondo S."/>
            <person name="Nolan M."/>
            <person name="Ohm R."/>
            <person name="Pangilinan J."/>
            <person name="Park H.-J."/>
            <person name="Ramirez L."/>
            <person name="Alfaro M."/>
            <person name="Sun H."/>
            <person name="Tritt A."/>
            <person name="Yoshinaga Y."/>
            <person name="Zwiers L.-H."/>
            <person name="Turgeon B."/>
            <person name="Goodwin S."/>
            <person name="Spatafora J."/>
            <person name="Crous P."/>
            <person name="Grigoriev I."/>
        </authorList>
    </citation>
    <scope>NUCLEOTIDE SEQUENCE</scope>
    <source>
        <strain evidence="1 3">CBS 304.34</strain>
    </source>
</reference>
<organism evidence="1">
    <name type="scientific">Mytilinidion resinicola</name>
    <dbReference type="NCBI Taxonomy" id="574789"/>
    <lineage>
        <taxon>Eukaryota</taxon>
        <taxon>Fungi</taxon>
        <taxon>Dikarya</taxon>
        <taxon>Ascomycota</taxon>
        <taxon>Pezizomycotina</taxon>
        <taxon>Dothideomycetes</taxon>
        <taxon>Pleosporomycetidae</taxon>
        <taxon>Mytilinidiales</taxon>
        <taxon>Mytilinidiaceae</taxon>
        <taxon>Mytilinidion</taxon>
    </lineage>
</organism>
<protein>
    <submittedName>
        <fullName evidence="1 3">Uncharacterized protein</fullName>
    </submittedName>
</protein>
<evidence type="ECO:0000313" key="1">
    <source>
        <dbReference type="EMBL" id="KAF2811624.1"/>
    </source>
</evidence>
<dbReference type="Proteomes" id="UP000504636">
    <property type="component" value="Unplaced"/>
</dbReference>
<dbReference type="InterPro" id="IPR035959">
    <property type="entry name" value="RutC-like_sf"/>
</dbReference>
<gene>
    <name evidence="1 3" type="ORF">BDZ99DRAFT_461636</name>
</gene>